<feature type="transmembrane region" description="Helical" evidence="1">
    <location>
        <begin position="52"/>
        <end position="79"/>
    </location>
</feature>
<dbReference type="GO" id="GO:0035556">
    <property type="term" value="P:intracellular signal transduction"/>
    <property type="evidence" value="ECO:0007669"/>
    <property type="project" value="InterPro"/>
</dbReference>
<protein>
    <submittedName>
        <fullName evidence="3">Adenylate/guanylate cyclase domain-containing protein</fullName>
    </submittedName>
</protein>
<dbReference type="Proteomes" id="UP001139409">
    <property type="component" value="Unassembled WGS sequence"/>
</dbReference>
<gene>
    <name evidence="3" type="ORF">LDX50_26945</name>
</gene>
<evidence type="ECO:0000256" key="1">
    <source>
        <dbReference type="SAM" id="Phobius"/>
    </source>
</evidence>
<evidence type="ECO:0000259" key="2">
    <source>
        <dbReference type="PROSITE" id="PS50125"/>
    </source>
</evidence>
<organism evidence="3 4">
    <name type="scientific">Fulvivirga sedimenti</name>
    <dbReference type="NCBI Taxonomy" id="2879465"/>
    <lineage>
        <taxon>Bacteria</taxon>
        <taxon>Pseudomonadati</taxon>
        <taxon>Bacteroidota</taxon>
        <taxon>Cytophagia</taxon>
        <taxon>Cytophagales</taxon>
        <taxon>Fulvivirgaceae</taxon>
        <taxon>Fulvivirga</taxon>
    </lineage>
</organism>
<evidence type="ECO:0000313" key="4">
    <source>
        <dbReference type="Proteomes" id="UP001139409"/>
    </source>
</evidence>
<dbReference type="GO" id="GO:0009190">
    <property type="term" value="P:cyclic nucleotide biosynthetic process"/>
    <property type="evidence" value="ECO:0007669"/>
    <property type="project" value="InterPro"/>
</dbReference>
<feature type="domain" description="Guanylate cyclase" evidence="2">
    <location>
        <begin position="186"/>
        <end position="315"/>
    </location>
</feature>
<keyword evidence="1" id="KW-0472">Membrane</keyword>
<name>A0A9X1L2T8_9BACT</name>
<dbReference type="Gene3D" id="3.30.70.1230">
    <property type="entry name" value="Nucleotide cyclase"/>
    <property type="match status" value="1"/>
</dbReference>
<dbReference type="GO" id="GO:0004016">
    <property type="term" value="F:adenylate cyclase activity"/>
    <property type="evidence" value="ECO:0007669"/>
    <property type="project" value="UniProtKB-ARBA"/>
</dbReference>
<feature type="transmembrane region" description="Helical" evidence="1">
    <location>
        <begin position="91"/>
        <end position="114"/>
    </location>
</feature>
<dbReference type="InterPro" id="IPR029787">
    <property type="entry name" value="Nucleotide_cyclase"/>
</dbReference>
<keyword evidence="4" id="KW-1185">Reference proteome</keyword>
<reference evidence="3" key="1">
    <citation type="submission" date="2021-09" db="EMBL/GenBank/DDBJ databases">
        <title>Fulvivirga sp. isolated from coastal sediment.</title>
        <authorList>
            <person name="Yu H."/>
        </authorList>
    </citation>
    <scope>NUCLEOTIDE SEQUENCE</scope>
    <source>
        <strain evidence="3">1062</strain>
    </source>
</reference>
<dbReference type="PROSITE" id="PS50125">
    <property type="entry name" value="GUANYLATE_CYCLASE_2"/>
    <property type="match status" value="1"/>
</dbReference>
<dbReference type="PANTHER" id="PTHR43081:SF1">
    <property type="entry name" value="ADENYLATE CYCLASE, TERMINAL-DIFFERENTIATION SPECIFIC"/>
    <property type="match status" value="1"/>
</dbReference>
<keyword evidence="1" id="KW-1133">Transmembrane helix</keyword>
<sequence length="368" mass="41038">MFRLSALKRRSLKKVIPFALATAFFAFLFAIIEKGLMGSSTIYPATGNPYDFASAIAASVSGGFLMGIVLAISEVLFLDSLFERTTFFMKVVVKGALYILLICIMLFLVALFLNASQMDQPVYNAAVIYSVLNFMFSFAFVSIVIYAGACVTIILLISEISDNLGQSVLLNYMTGKYHRPKQEERIFMFLDMRSSTSIAENLGHIRYFDFLNEYYGDLTEYILKSGGEIYQYVGDEVIISWPSAEGFGYLKSIQCFFDIREGMKAKEARYAERYDAIPGFKAGIHSGKVTTGEIGLIKKEIVFTGDVLNTAARIQASCNTYGVDLLVSGRIKNFVEPQNELRFEAMGNISLRGKTESVELFSVAKEEI</sequence>
<dbReference type="InterPro" id="IPR050697">
    <property type="entry name" value="Adenylyl/Guanylyl_Cyclase_3/4"/>
</dbReference>
<dbReference type="RefSeq" id="WP_225699571.1">
    <property type="nucleotide sequence ID" value="NZ_JAIXNE010000006.1"/>
</dbReference>
<proteinExistence type="predicted"/>
<dbReference type="SUPFAM" id="SSF55073">
    <property type="entry name" value="Nucleotide cyclase"/>
    <property type="match status" value="1"/>
</dbReference>
<dbReference type="Pfam" id="PF00211">
    <property type="entry name" value="Guanylate_cyc"/>
    <property type="match status" value="1"/>
</dbReference>
<keyword evidence="1" id="KW-0812">Transmembrane</keyword>
<evidence type="ECO:0000313" key="3">
    <source>
        <dbReference type="EMBL" id="MCA6078541.1"/>
    </source>
</evidence>
<dbReference type="CDD" id="cd07302">
    <property type="entry name" value="CHD"/>
    <property type="match status" value="1"/>
</dbReference>
<dbReference type="AlphaFoldDB" id="A0A9X1L2T8"/>
<feature type="transmembrane region" description="Helical" evidence="1">
    <location>
        <begin position="134"/>
        <end position="157"/>
    </location>
</feature>
<comment type="caution">
    <text evidence="3">The sequence shown here is derived from an EMBL/GenBank/DDBJ whole genome shotgun (WGS) entry which is preliminary data.</text>
</comment>
<feature type="transmembrane region" description="Helical" evidence="1">
    <location>
        <begin position="12"/>
        <end position="32"/>
    </location>
</feature>
<dbReference type="EMBL" id="JAIXNE010000006">
    <property type="protein sequence ID" value="MCA6078541.1"/>
    <property type="molecule type" value="Genomic_DNA"/>
</dbReference>
<accession>A0A9X1L2T8</accession>
<dbReference type="PANTHER" id="PTHR43081">
    <property type="entry name" value="ADENYLATE CYCLASE, TERMINAL-DIFFERENTIATION SPECIFIC-RELATED"/>
    <property type="match status" value="1"/>
</dbReference>
<dbReference type="InterPro" id="IPR001054">
    <property type="entry name" value="A/G_cyclase"/>
</dbReference>